<protein>
    <recommendedName>
        <fullName evidence="5">HTH lysR-type domain-containing protein</fullName>
    </recommendedName>
</protein>
<dbReference type="InterPro" id="IPR036390">
    <property type="entry name" value="WH_DNA-bd_sf"/>
</dbReference>
<dbReference type="SUPFAM" id="SSF46785">
    <property type="entry name" value="Winged helix' DNA-binding domain"/>
    <property type="match status" value="1"/>
</dbReference>
<evidence type="ECO:0000256" key="1">
    <source>
        <dbReference type="ARBA" id="ARBA00009437"/>
    </source>
</evidence>
<dbReference type="InterPro" id="IPR000847">
    <property type="entry name" value="LysR_HTH_N"/>
</dbReference>
<dbReference type="SUPFAM" id="SSF53850">
    <property type="entry name" value="Periplasmic binding protein-like II"/>
    <property type="match status" value="1"/>
</dbReference>
<evidence type="ECO:0000256" key="3">
    <source>
        <dbReference type="ARBA" id="ARBA00023125"/>
    </source>
</evidence>
<evidence type="ECO:0000256" key="4">
    <source>
        <dbReference type="ARBA" id="ARBA00023163"/>
    </source>
</evidence>
<dbReference type="InterPro" id="IPR036388">
    <property type="entry name" value="WH-like_DNA-bd_sf"/>
</dbReference>
<dbReference type="Pfam" id="PF00126">
    <property type="entry name" value="HTH_1"/>
    <property type="match status" value="1"/>
</dbReference>
<evidence type="ECO:0000256" key="2">
    <source>
        <dbReference type="ARBA" id="ARBA00023015"/>
    </source>
</evidence>
<dbReference type="GO" id="GO:0003700">
    <property type="term" value="F:DNA-binding transcription factor activity"/>
    <property type="evidence" value="ECO:0007669"/>
    <property type="project" value="InterPro"/>
</dbReference>
<comment type="caution">
    <text evidence="6">The sequence shown here is derived from an EMBL/GenBank/DDBJ whole genome shotgun (WGS) entry which is preliminary data.</text>
</comment>
<reference evidence="6 7" key="1">
    <citation type="submission" date="2016-10" db="EMBL/GenBank/DDBJ databases">
        <title>Comparative genome analysis of multiple Pseudomonas spp. focuses on biocontrol and plant growth promoting traits.</title>
        <authorList>
            <person name="Tao X.-Y."/>
            <person name="Taylor C.G."/>
        </authorList>
    </citation>
    <scope>NUCLEOTIDE SEQUENCE [LARGE SCALE GENOMIC DNA]</scope>
    <source>
        <strain evidence="6 7">36C6</strain>
    </source>
</reference>
<dbReference type="CDD" id="cd05466">
    <property type="entry name" value="PBP2_LTTR_substrate"/>
    <property type="match status" value="1"/>
</dbReference>
<proteinExistence type="inferred from homology"/>
<dbReference type="InterPro" id="IPR005119">
    <property type="entry name" value="LysR_subst-bd"/>
</dbReference>
<dbReference type="GO" id="GO:0000976">
    <property type="term" value="F:transcription cis-regulatory region binding"/>
    <property type="evidence" value="ECO:0007669"/>
    <property type="project" value="TreeGrafter"/>
</dbReference>
<organism evidence="6 7">
    <name type="scientific">Pseudomonas frederiksbergensis</name>
    <dbReference type="NCBI Taxonomy" id="104087"/>
    <lineage>
        <taxon>Bacteria</taxon>
        <taxon>Pseudomonadati</taxon>
        <taxon>Pseudomonadota</taxon>
        <taxon>Gammaproteobacteria</taxon>
        <taxon>Pseudomonadales</taxon>
        <taxon>Pseudomonadaceae</taxon>
        <taxon>Pseudomonas</taxon>
    </lineage>
</organism>
<dbReference type="AlphaFoldDB" id="A0A423HMD0"/>
<dbReference type="Gene3D" id="1.10.10.10">
    <property type="entry name" value="Winged helix-like DNA-binding domain superfamily/Winged helix DNA-binding domain"/>
    <property type="match status" value="1"/>
</dbReference>
<dbReference type="PANTHER" id="PTHR30126">
    <property type="entry name" value="HTH-TYPE TRANSCRIPTIONAL REGULATOR"/>
    <property type="match status" value="1"/>
</dbReference>
<keyword evidence="4" id="KW-0804">Transcription</keyword>
<keyword evidence="3" id="KW-0238">DNA-binding</keyword>
<feature type="domain" description="HTH lysR-type" evidence="5">
    <location>
        <begin position="7"/>
        <end position="61"/>
    </location>
</feature>
<accession>A0A423HMD0</accession>
<dbReference type="Gene3D" id="3.40.190.290">
    <property type="match status" value="1"/>
</dbReference>
<dbReference type="Pfam" id="PF03466">
    <property type="entry name" value="LysR_substrate"/>
    <property type="match status" value="1"/>
</dbReference>
<comment type="similarity">
    <text evidence="1">Belongs to the LysR transcriptional regulatory family.</text>
</comment>
<dbReference type="PROSITE" id="PS50931">
    <property type="entry name" value="HTH_LYSR"/>
    <property type="match status" value="1"/>
</dbReference>
<evidence type="ECO:0000313" key="6">
    <source>
        <dbReference type="EMBL" id="RON14359.1"/>
    </source>
</evidence>
<evidence type="ECO:0000313" key="7">
    <source>
        <dbReference type="Proteomes" id="UP000284002"/>
    </source>
</evidence>
<dbReference type="PANTHER" id="PTHR30126:SF40">
    <property type="entry name" value="HTH-TYPE TRANSCRIPTIONAL REGULATOR GLTR"/>
    <property type="match status" value="1"/>
</dbReference>
<keyword evidence="2" id="KW-0805">Transcription regulation</keyword>
<dbReference type="RefSeq" id="WP_123359351.1">
    <property type="nucleotide sequence ID" value="NZ_MOBM01000027.1"/>
</dbReference>
<name>A0A423HMD0_9PSED</name>
<sequence length="295" mass="32112">MSDELDRKVRNFLCISMHGSISAASEQLDISQPSLSRQLASLESYLGNPLFRRTGRGLILTDAGKHLASMASPAFMAIDAAIVQIREEFGITQGSLRLATVHTLTYYFLGDLVSRFVHQNQDVNVSFMARSSTEVVKLVESGRADLGFVYDSEVASKELLSSGLFTESMAIIIKAELEPAPLSIDMGEQPLRLVVFPSGYALRRMLDTCGVPYVVAAEVETVDAMLELVASGVGACVLPAHIPNRVLKQYSLTRVTDVKPLLKRKVVAIYRSDSPPTAITRSILGFAMDAAKSLK</sequence>
<gene>
    <name evidence="6" type="ORF">BK662_18110</name>
</gene>
<dbReference type="Proteomes" id="UP000284002">
    <property type="component" value="Unassembled WGS sequence"/>
</dbReference>
<dbReference type="PRINTS" id="PR00039">
    <property type="entry name" value="HTHLYSR"/>
</dbReference>
<dbReference type="EMBL" id="MOBM01000027">
    <property type="protein sequence ID" value="RON14359.1"/>
    <property type="molecule type" value="Genomic_DNA"/>
</dbReference>
<evidence type="ECO:0000259" key="5">
    <source>
        <dbReference type="PROSITE" id="PS50931"/>
    </source>
</evidence>